<dbReference type="EC" id="2.7.7.87" evidence="3"/>
<comment type="catalytic activity">
    <reaction evidence="11">
        <text>L-threonine + hydrogencarbonate + ATP = L-threonylcarbamoyladenylate + diphosphate + H2O</text>
        <dbReference type="Rhea" id="RHEA:36407"/>
        <dbReference type="ChEBI" id="CHEBI:15377"/>
        <dbReference type="ChEBI" id="CHEBI:17544"/>
        <dbReference type="ChEBI" id="CHEBI:30616"/>
        <dbReference type="ChEBI" id="CHEBI:33019"/>
        <dbReference type="ChEBI" id="CHEBI:57926"/>
        <dbReference type="ChEBI" id="CHEBI:73682"/>
        <dbReference type="EC" id="2.7.7.87"/>
    </reaction>
</comment>
<keyword evidence="15" id="KW-1185">Reference proteome</keyword>
<dbReference type="GO" id="GO:0006450">
    <property type="term" value="P:regulation of translational fidelity"/>
    <property type="evidence" value="ECO:0007669"/>
    <property type="project" value="TreeGrafter"/>
</dbReference>
<protein>
    <recommendedName>
        <fullName evidence="10">L-threonylcarbamoyladenylate synthase</fullName>
        <ecNumber evidence="3">2.7.7.87</ecNumber>
    </recommendedName>
    <alternativeName>
        <fullName evidence="10">L-threonylcarbamoyladenylate synthase</fullName>
    </alternativeName>
</protein>
<name>A0A3N4ZXL7_9MICO</name>
<dbReference type="InterPro" id="IPR050156">
    <property type="entry name" value="TC-AMP_synthase_SUA5"/>
</dbReference>
<evidence type="ECO:0000313" key="15">
    <source>
        <dbReference type="Proteomes" id="UP000280726"/>
    </source>
</evidence>
<evidence type="ECO:0000256" key="7">
    <source>
        <dbReference type="ARBA" id="ARBA00022695"/>
    </source>
</evidence>
<evidence type="ECO:0000313" key="14">
    <source>
        <dbReference type="EMBL" id="RPF25795.1"/>
    </source>
</evidence>
<dbReference type="Gene3D" id="3.90.870.10">
    <property type="entry name" value="DHBP synthase"/>
    <property type="match status" value="1"/>
</dbReference>
<dbReference type="RefSeq" id="WP_123913838.1">
    <property type="nucleotide sequence ID" value="NZ_RKRA01000001.1"/>
</dbReference>
<dbReference type="GO" id="GO:0008033">
    <property type="term" value="P:tRNA processing"/>
    <property type="evidence" value="ECO:0007669"/>
    <property type="project" value="UniProtKB-KW"/>
</dbReference>
<dbReference type="Proteomes" id="UP000280726">
    <property type="component" value="Unassembled WGS sequence"/>
</dbReference>
<dbReference type="PANTHER" id="PTHR17490">
    <property type="entry name" value="SUA5"/>
    <property type="match status" value="1"/>
</dbReference>
<comment type="subcellular location">
    <subcellularLocation>
        <location evidence="1">Cytoplasm</location>
    </subcellularLocation>
</comment>
<keyword evidence="7" id="KW-0548">Nucleotidyltransferase</keyword>
<evidence type="ECO:0000256" key="1">
    <source>
        <dbReference type="ARBA" id="ARBA00004496"/>
    </source>
</evidence>
<organism evidence="14 15">
    <name type="scientific">Georgenia muralis</name>
    <dbReference type="NCBI Taxonomy" id="154117"/>
    <lineage>
        <taxon>Bacteria</taxon>
        <taxon>Bacillati</taxon>
        <taxon>Actinomycetota</taxon>
        <taxon>Actinomycetes</taxon>
        <taxon>Micrococcales</taxon>
        <taxon>Bogoriellaceae</taxon>
        <taxon>Georgenia</taxon>
    </lineage>
</organism>
<evidence type="ECO:0000256" key="10">
    <source>
        <dbReference type="ARBA" id="ARBA00029774"/>
    </source>
</evidence>
<dbReference type="AlphaFoldDB" id="A0A3N4ZXL7"/>
<dbReference type="SUPFAM" id="SSF55821">
    <property type="entry name" value="YrdC/RibB"/>
    <property type="match status" value="1"/>
</dbReference>
<evidence type="ECO:0000256" key="5">
    <source>
        <dbReference type="ARBA" id="ARBA00022679"/>
    </source>
</evidence>
<dbReference type="GO" id="GO:0000049">
    <property type="term" value="F:tRNA binding"/>
    <property type="evidence" value="ECO:0007669"/>
    <property type="project" value="TreeGrafter"/>
</dbReference>
<keyword evidence="6" id="KW-0819">tRNA processing</keyword>
<keyword evidence="5" id="KW-0808">Transferase</keyword>
<dbReference type="OrthoDB" id="9814580at2"/>
<comment type="caution">
    <text evidence="14">The sequence shown here is derived from an EMBL/GenBank/DDBJ whole genome shotgun (WGS) entry which is preliminary data.</text>
</comment>
<dbReference type="InterPro" id="IPR006070">
    <property type="entry name" value="Sua5-like_dom"/>
</dbReference>
<feature type="domain" description="YrdC-like" evidence="13">
    <location>
        <begin position="13"/>
        <end position="198"/>
    </location>
</feature>
<dbReference type="InterPro" id="IPR017945">
    <property type="entry name" value="DHBP_synth_RibB-like_a/b_dom"/>
</dbReference>
<feature type="region of interest" description="Disordered" evidence="12">
    <location>
        <begin position="211"/>
        <end position="267"/>
    </location>
</feature>
<sequence length="267" mass="26958">MSVYDCHDPEQRSAGLDEAVNALGRGALVVLPTDTVYGIGADAFDARAVAALLAAKGRGRQMPPPVLVGNLGALDGLATEVPEVVRDLVREFWPGPLTVVCLAQPSLAWDLGDTDGTVALRMPADETALALLRRTGPLAVTSANLTGEPAAETAQEAVDYFGDGVAVYLDAGRAGGGTASTIVDATAERLTVLREGALTRAALARVAPELAEDAGEGTAPAESGGPPAAETDRIPGDVAVDPPPAGTDGTPGDVAVDPPPARTTEPG</sequence>
<evidence type="ECO:0000256" key="2">
    <source>
        <dbReference type="ARBA" id="ARBA00007663"/>
    </source>
</evidence>
<evidence type="ECO:0000256" key="11">
    <source>
        <dbReference type="ARBA" id="ARBA00048366"/>
    </source>
</evidence>
<dbReference type="PANTHER" id="PTHR17490:SF16">
    <property type="entry name" value="THREONYLCARBAMOYL-AMP SYNTHASE"/>
    <property type="match status" value="1"/>
</dbReference>
<dbReference type="GO" id="GO:0005524">
    <property type="term" value="F:ATP binding"/>
    <property type="evidence" value="ECO:0007669"/>
    <property type="project" value="UniProtKB-KW"/>
</dbReference>
<evidence type="ECO:0000256" key="9">
    <source>
        <dbReference type="ARBA" id="ARBA00022840"/>
    </source>
</evidence>
<feature type="compositionally biased region" description="Low complexity" evidence="12">
    <location>
        <begin position="216"/>
        <end position="229"/>
    </location>
</feature>
<evidence type="ECO:0000256" key="4">
    <source>
        <dbReference type="ARBA" id="ARBA00022490"/>
    </source>
</evidence>
<evidence type="ECO:0000256" key="6">
    <source>
        <dbReference type="ARBA" id="ARBA00022694"/>
    </source>
</evidence>
<dbReference type="GO" id="GO:0003725">
    <property type="term" value="F:double-stranded RNA binding"/>
    <property type="evidence" value="ECO:0007669"/>
    <property type="project" value="InterPro"/>
</dbReference>
<dbReference type="NCBIfam" id="TIGR00057">
    <property type="entry name" value="L-threonylcarbamoyladenylate synthase"/>
    <property type="match status" value="1"/>
</dbReference>
<dbReference type="GO" id="GO:0061710">
    <property type="term" value="F:L-threonylcarbamoyladenylate synthase"/>
    <property type="evidence" value="ECO:0007669"/>
    <property type="project" value="UniProtKB-EC"/>
</dbReference>
<comment type="similarity">
    <text evidence="2">Belongs to the SUA5 family.</text>
</comment>
<evidence type="ECO:0000256" key="8">
    <source>
        <dbReference type="ARBA" id="ARBA00022741"/>
    </source>
</evidence>
<keyword evidence="4" id="KW-0963">Cytoplasm</keyword>
<dbReference type="PROSITE" id="PS51163">
    <property type="entry name" value="YRDC"/>
    <property type="match status" value="1"/>
</dbReference>
<evidence type="ECO:0000256" key="12">
    <source>
        <dbReference type="SAM" id="MobiDB-lite"/>
    </source>
</evidence>
<evidence type="ECO:0000259" key="13">
    <source>
        <dbReference type="PROSITE" id="PS51163"/>
    </source>
</evidence>
<reference evidence="14 15" key="1">
    <citation type="submission" date="2018-11" db="EMBL/GenBank/DDBJ databases">
        <title>Sequencing the genomes of 1000 actinobacteria strains.</title>
        <authorList>
            <person name="Klenk H.-P."/>
        </authorList>
    </citation>
    <scope>NUCLEOTIDE SEQUENCE [LARGE SCALE GENOMIC DNA]</scope>
    <source>
        <strain evidence="14 15">DSM 14418</strain>
    </source>
</reference>
<proteinExistence type="inferred from homology"/>
<keyword evidence="9" id="KW-0067">ATP-binding</keyword>
<keyword evidence="8" id="KW-0547">Nucleotide-binding</keyword>
<dbReference type="GO" id="GO:0005737">
    <property type="term" value="C:cytoplasm"/>
    <property type="evidence" value="ECO:0007669"/>
    <property type="project" value="UniProtKB-SubCell"/>
</dbReference>
<dbReference type="Pfam" id="PF01300">
    <property type="entry name" value="Sua5_yciO_yrdC"/>
    <property type="match status" value="1"/>
</dbReference>
<gene>
    <name evidence="14" type="ORF">EDD32_0207</name>
</gene>
<dbReference type="EMBL" id="RKRA01000001">
    <property type="protein sequence ID" value="RPF25795.1"/>
    <property type="molecule type" value="Genomic_DNA"/>
</dbReference>
<accession>A0A3N4ZXL7</accession>
<evidence type="ECO:0000256" key="3">
    <source>
        <dbReference type="ARBA" id="ARBA00012584"/>
    </source>
</evidence>